<sequence length="40" mass="4710">MIPIHVRRNRLRKLCYGINFCSMVLLFAELCNYSVHNNGI</sequence>
<dbReference type="AlphaFoldDB" id="A0A2P2KQT7"/>
<evidence type="ECO:0000313" key="1">
    <source>
        <dbReference type="EMBL" id="MBX08096.1"/>
    </source>
</evidence>
<name>A0A2P2KQT7_RHIMU</name>
<dbReference type="EMBL" id="GGEC01027612">
    <property type="protein sequence ID" value="MBX08096.1"/>
    <property type="molecule type" value="Transcribed_RNA"/>
</dbReference>
<accession>A0A2P2KQT7</accession>
<protein>
    <submittedName>
        <fullName evidence="1">Uncharacterized protein</fullName>
    </submittedName>
</protein>
<proteinExistence type="predicted"/>
<organism evidence="1">
    <name type="scientific">Rhizophora mucronata</name>
    <name type="common">Asiatic mangrove</name>
    <dbReference type="NCBI Taxonomy" id="61149"/>
    <lineage>
        <taxon>Eukaryota</taxon>
        <taxon>Viridiplantae</taxon>
        <taxon>Streptophyta</taxon>
        <taxon>Embryophyta</taxon>
        <taxon>Tracheophyta</taxon>
        <taxon>Spermatophyta</taxon>
        <taxon>Magnoliopsida</taxon>
        <taxon>eudicotyledons</taxon>
        <taxon>Gunneridae</taxon>
        <taxon>Pentapetalae</taxon>
        <taxon>rosids</taxon>
        <taxon>fabids</taxon>
        <taxon>Malpighiales</taxon>
        <taxon>Rhizophoraceae</taxon>
        <taxon>Rhizophora</taxon>
    </lineage>
</organism>
<reference evidence="1" key="1">
    <citation type="submission" date="2018-02" db="EMBL/GenBank/DDBJ databases">
        <title>Rhizophora mucronata_Transcriptome.</title>
        <authorList>
            <person name="Meera S.P."/>
            <person name="Sreeshan A."/>
            <person name="Augustine A."/>
        </authorList>
    </citation>
    <scope>NUCLEOTIDE SEQUENCE</scope>
    <source>
        <tissue evidence="1">Leaf</tissue>
    </source>
</reference>